<dbReference type="PANTHER" id="PTHR43245:SF58">
    <property type="entry name" value="BLL5923 PROTEIN"/>
    <property type="match status" value="1"/>
</dbReference>
<dbReference type="EMBL" id="LT906465">
    <property type="protein sequence ID" value="SNV42381.1"/>
    <property type="molecule type" value="Genomic_DNA"/>
</dbReference>
<dbReference type="RefSeq" id="WP_095071139.1">
    <property type="nucleotide sequence ID" value="NZ_LT906465.1"/>
</dbReference>
<dbReference type="InterPro" id="IPR036291">
    <property type="entry name" value="NAD(P)-bd_dom_sf"/>
</dbReference>
<dbReference type="KEGG" id="ctak:4412677_01077"/>
<evidence type="ECO:0000313" key="3">
    <source>
        <dbReference type="Proteomes" id="UP000215196"/>
    </source>
</evidence>
<name>A0A239X6N2_9FLAO</name>
<dbReference type="PANTHER" id="PTHR43245">
    <property type="entry name" value="BIFUNCTIONAL POLYMYXIN RESISTANCE PROTEIN ARNA"/>
    <property type="match status" value="1"/>
</dbReference>
<dbReference type="InterPro" id="IPR001509">
    <property type="entry name" value="Epimerase_deHydtase"/>
</dbReference>
<sequence length="302" mass="34189">MFDRYVILGSSGFIGKNLLQKIPNSVGVSLRNKDWKNQIYNARVIINLIGKAHDHNGTAKEQEFRDANVDLAKKIFNEFLKSDAKLLIHISSIAAQEEFESSKPLKEENQCHPFSHYGKTKREAEEWLMQQKLPDNKKLIILRPPMVHGVGDQGNLGLLYNLISKGIPYPLSAFDNKRSFISIDNLAFFIRQIIEKHENLQSGIYHIADDEAVSTKEIIAVIRKVENKNTISLSLPKFLVKGLARVGDFVPIPLNSKRLKKMTSDLTVSNQKIKTALKIENLPLSAEEGLIKTVKSFKSKRD</sequence>
<evidence type="ECO:0000313" key="2">
    <source>
        <dbReference type="EMBL" id="SNV42381.1"/>
    </source>
</evidence>
<dbReference type="Proteomes" id="UP000215196">
    <property type="component" value="Chromosome 1"/>
</dbReference>
<organism evidence="2 3">
    <name type="scientific">Chryseobacterium taklimakanense</name>
    <dbReference type="NCBI Taxonomy" id="536441"/>
    <lineage>
        <taxon>Bacteria</taxon>
        <taxon>Pseudomonadati</taxon>
        <taxon>Bacteroidota</taxon>
        <taxon>Flavobacteriia</taxon>
        <taxon>Flavobacteriales</taxon>
        <taxon>Weeksellaceae</taxon>
        <taxon>Chryseobacterium group</taxon>
        <taxon>Chryseobacterium</taxon>
    </lineage>
</organism>
<evidence type="ECO:0000259" key="1">
    <source>
        <dbReference type="Pfam" id="PF01370"/>
    </source>
</evidence>
<proteinExistence type="predicted"/>
<keyword evidence="3" id="KW-1185">Reference proteome</keyword>
<dbReference type="InterPro" id="IPR050177">
    <property type="entry name" value="Lipid_A_modif_metabolic_enz"/>
</dbReference>
<dbReference type="Gene3D" id="3.40.50.720">
    <property type="entry name" value="NAD(P)-binding Rossmann-like Domain"/>
    <property type="match status" value="1"/>
</dbReference>
<feature type="domain" description="NAD-dependent epimerase/dehydratase" evidence="1">
    <location>
        <begin position="9"/>
        <end position="208"/>
    </location>
</feature>
<accession>A0A239X6N2</accession>
<dbReference type="Pfam" id="PF01370">
    <property type="entry name" value="Epimerase"/>
    <property type="match status" value="1"/>
</dbReference>
<dbReference type="AlphaFoldDB" id="A0A239X6N2"/>
<dbReference type="SUPFAM" id="SSF51735">
    <property type="entry name" value="NAD(P)-binding Rossmann-fold domains"/>
    <property type="match status" value="1"/>
</dbReference>
<gene>
    <name evidence="2" type="ORF">SAMEA4412677_01077</name>
</gene>
<protein>
    <submittedName>
        <fullName evidence="2">Short chain dehydrogenase</fullName>
    </submittedName>
</protein>
<reference evidence="2 3" key="1">
    <citation type="submission" date="2017-06" db="EMBL/GenBank/DDBJ databases">
        <authorList>
            <consortium name="Pathogen Informatics"/>
        </authorList>
    </citation>
    <scope>NUCLEOTIDE SEQUENCE [LARGE SCALE GENOMIC DNA]</scope>
    <source>
        <strain evidence="2 3">NCTC13490</strain>
    </source>
</reference>